<evidence type="ECO:0000256" key="1">
    <source>
        <dbReference type="SAM" id="SignalP"/>
    </source>
</evidence>
<keyword evidence="1" id="KW-0732">Signal</keyword>
<comment type="caution">
    <text evidence="2">The sequence shown here is derived from an EMBL/GenBank/DDBJ whole genome shotgun (WGS) entry which is preliminary data.</text>
</comment>
<protein>
    <recommendedName>
        <fullName evidence="4">DUF4440 domain-containing protein</fullName>
    </recommendedName>
</protein>
<proteinExistence type="predicted"/>
<feature type="signal peptide" evidence="1">
    <location>
        <begin position="1"/>
        <end position="21"/>
    </location>
</feature>
<sequence length="171" mass="19744">MKKVAYLFLFCAIGFSSRAQTAKPEDVASMDAILTALYDVISGPAGEKRDWERMKSLFIPEGRLIPSGKNQQGDLVYRWWSVDEYIQTNGPALERSGFYETEIGRRVEEYGTIAHVFSTYETRRSASDKEPFMRGINSIQLLNDGKRWWIVSVMWMGENPQFPLPDKYLRK</sequence>
<evidence type="ECO:0000313" key="2">
    <source>
        <dbReference type="EMBL" id="GHE71649.1"/>
    </source>
</evidence>
<reference evidence="3" key="1">
    <citation type="journal article" date="2019" name="Int. J. Syst. Evol. Microbiol.">
        <title>The Global Catalogue of Microorganisms (GCM) 10K type strain sequencing project: providing services to taxonomists for standard genome sequencing and annotation.</title>
        <authorList>
            <consortium name="The Broad Institute Genomics Platform"/>
            <consortium name="The Broad Institute Genome Sequencing Center for Infectious Disease"/>
            <person name="Wu L."/>
            <person name="Ma J."/>
        </authorList>
    </citation>
    <scope>NUCLEOTIDE SEQUENCE [LARGE SCALE GENOMIC DNA]</scope>
    <source>
        <strain evidence="3">CGMCC 1.15111</strain>
    </source>
</reference>
<dbReference type="Gene3D" id="3.10.450.50">
    <property type="match status" value="1"/>
</dbReference>
<name>A0ABQ3I7Q7_9BACT</name>
<evidence type="ECO:0000313" key="3">
    <source>
        <dbReference type="Proteomes" id="UP000658258"/>
    </source>
</evidence>
<dbReference type="Proteomes" id="UP000658258">
    <property type="component" value="Unassembled WGS sequence"/>
</dbReference>
<organism evidence="2 3">
    <name type="scientific">Roseivirga thermotolerans</name>
    <dbReference type="NCBI Taxonomy" id="1758176"/>
    <lineage>
        <taxon>Bacteria</taxon>
        <taxon>Pseudomonadati</taxon>
        <taxon>Bacteroidota</taxon>
        <taxon>Cytophagia</taxon>
        <taxon>Cytophagales</taxon>
        <taxon>Roseivirgaceae</taxon>
        <taxon>Roseivirga</taxon>
    </lineage>
</organism>
<accession>A0ABQ3I7Q7</accession>
<gene>
    <name evidence="2" type="ORF">GCM10011340_29570</name>
</gene>
<dbReference type="InterPro" id="IPR032710">
    <property type="entry name" value="NTF2-like_dom_sf"/>
</dbReference>
<evidence type="ECO:0008006" key="4">
    <source>
        <dbReference type="Google" id="ProtNLM"/>
    </source>
</evidence>
<feature type="chain" id="PRO_5046064747" description="DUF4440 domain-containing protein" evidence="1">
    <location>
        <begin position="22"/>
        <end position="171"/>
    </location>
</feature>
<dbReference type="RefSeq" id="WP_229838714.1">
    <property type="nucleotide sequence ID" value="NZ_BNAG01000004.1"/>
</dbReference>
<dbReference type="EMBL" id="BNAG01000004">
    <property type="protein sequence ID" value="GHE71649.1"/>
    <property type="molecule type" value="Genomic_DNA"/>
</dbReference>
<keyword evidence="3" id="KW-1185">Reference proteome</keyword>
<dbReference type="SUPFAM" id="SSF54427">
    <property type="entry name" value="NTF2-like"/>
    <property type="match status" value="1"/>
</dbReference>